<keyword evidence="4" id="KW-1185">Reference proteome</keyword>
<dbReference type="Pfam" id="PF09992">
    <property type="entry name" value="NAGPA"/>
    <property type="match status" value="1"/>
</dbReference>
<dbReference type="PANTHER" id="PTHR40446:SF2">
    <property type="entry name" value="N-ACETYLGLUCOSAMINE-1-PHOSPHODIESTER ALPHA-N-ACETYLGLUCOSAMINIDASE"/>
    <property type="match status" value="1"/>
</dbReference>
<feature type="chain" id="PRO_5006633031" description="Phosphodiester glycosidase domain-containing protein" evidence="1">
    <location>
        <begin position="37"/>
        <end position="560"/>
    </location>
</feature>
<feature type="signal peptide" evidence="1">
    <location>
        <begin position="1"/>
        <end position="36"/>
    </location>
</feature>
<protein>
    <recommendedName>
        <fullName evidence="2">Phosphodiester glycosidase domain-containing protein</fullName>
    </recommendedName>
</protein>
<accession>A0A0S7BM74</accession>
<dbReference type="InterPro" id="IPR018711">
    <property type="entry name" value="NAGPA"/>
</dbReference>
<evidence type="ECO:0000256" key="1">
    <source>
        <dbReference type="SAM" id="SignalP"/>
    </source>
</evidence>
<evidence type="ECO:0000313" key="3">
    <source>
        <dbReference type="EMBL" id="GAP15057.1"/>
    </source>
</evidence>
<dbReference type="OrthoDB" id="196261at2"/>
<dbReference type="AlphaFoldDB" id="A0A0S7BM74"/>
<evidence type="ECO:0000313" key="4">
    <source>
        <dbReference type="Proteomes" id="UP000055060"/>
    </source>
</evidence>
<sequence length="560" mass="60823">MLTACYTKPMIKKIALLLVWIGVAFSPALSWSPAQAAASGQTEDGWEVLTPGVDYREFTLPGPVRAYVVRMAIKDDPDDPVDITLESAIGRGYLGGLETVRGMAARYDDAIDYWGSEWGNRSDILVAVNGSYFGGSDTPENGMVQSGWYAKRFDNLNGGSGLVWTLTRQVFIDDCVTHRPEKQILHIDGDATAGFSITGINTSRSDNDLIVYTPQFGARTPDQTNGVEVVVKMTRPLLILPYSTGNSTSAVIGKVTEIREAAGSTLIHFDELVLSAGENQREALLSHLNIGSTVLFNQEITSLSRDCGTPVDLPWTKAYTSLGAAFHLLEDGKIYTPAQDTTRAPRTALAYDPNYIYLIVVDGRQPDISVGMTFQELAGFIRDTLGAQDGVAQDGGGSSTMVVNGQVVNRPSDICYTVFLPLVSSSGTNSIPNPTQTIPLEEKFEPNTRLQAGCERRVANAILIARVLPREYSKTSFTGSDLVFTTTATALRTGPGTNYPGFAAIPAGNYGILLDDPEFDGIRAKGTYWWKISILGKIGWIDEKAIATLAPRFSFWPFQH</sequence>
<organism evidence="3">
    <name type="scientific">Longilinea arvoryzae</name>
    <dbReference type="NCBI Taxonomy" id="360412"/>
    <lineage>
        <taxon>Bacteria</taxon>
        <taxon>Bacillati</taxon>
        <taxon>Chloroflexota</taxon>
        <taxon>Anaerolineae</taxon>
        <taxon>Anaerolineales</taxon>
        <taxon>Anaerolineaceae</taxon>
        <taxon>Longilinea</taxon>
    </lineage>
</organism>
<gene>
    <name evidence="3" type="ORF">LARV_02837</name>
</gene>
<dbReference type="Proteomes" id="UP000055060">
    <property type="component" value="Unassembled WGS sequence"/>
</dbReference>
<keyword evidence="1" id="KW-0732">Signal</keyword>
<feature type="domain" description="Phosphodiester glycosidase" evidence="2">
    <location>
        <begin position="286"/>
        <end position="413"/>
    </location>
</feature>
<proteinExistence type="predicted"/>
<dbReference type="PANTHER" id="PTHR40446">
    <property type="entry name" value="N-ACETYLGLUCOSAMINE-1-PHOSPHODIESTER ALPHA-N-ACETYLGLUCOSAMINIDASE"/>
    <property type="match status" value="1"/>
</dbReference>
<dbReference type="Gene3D" id="2.30.30.40">
    <property type="entry name" value="SH3 Domains"/>
    <property type="match status" value="1"/>
</dbReference>
<dbReference type="STRING" id="360412.LARV_02837"/>
<evidence type="ECO:0000259" key="2">
    <source>
        <dbReference type="Pfam" id="PF09992"/>
    </source>
</evidence>
<dbReference type="EMBL" id="DF967972">
    <property type="protein sequence ID" value="GAP15057.1"/>
    <property type="molecule type" value="Genomic_DNA"/>
</dbReference>
<reference evidence="3" key="1">
    <citation type="submission" date="2015-07" db="EMBL/GenBank/DDBJ databases">
        <title>Draft Genome Sequences of Anaerolinea thermolimosa IMO-1, Bellilinea caldifistulae GOMI-1, Leptolinea tardivitalis YMTK-2, Levilinea saccharolytica KIBI-1,Longilinea arvoryzae KOME-1, Previously Described as Members of the Anaerolineaceae (Chloroflexi).</title>
        <authorList>
            <person name="Sekiguchi Y."/>
            <person name="Ohashi A."/>
            <person name="Matsuura N."/>
            <person name="Tourlousse M.D."/>
        </authorList>
    </citation>
    <scope>NUCLEOTIDE SEQUENCE [LARGE SCALE GENOMIC DNA]</scope>
    <source>
        <strain evidence="3">KOME-1</strain>
    </source>
</reference>
<name>A0A0S7BM74_9CHLR</name>